<organism evidence="1 2">
    <name type="scientific">Naganishia adeliensis</name>
    <dbReference type="NCBI Taxonomy" id="92952"/>
    <lineage>
        <taxon>Eukaryota</taxon>
        <taxon>Fungi</taxon>
        <taxon>Dikarya</taxon>
        <taxon>Basidiomycota</taxon>
        <taxon>Agaricomycotina</taxon>
        <taxon>Tremellomycetes</taxon>
        <taxon>Filobasidiales</taxon>
        <taxon>Filobasidiaceae</taxon>
        <taxon>Naganishia</taxon>
    </lineage>
</organism>
<reference evidence="1" key="1">
    <citation type="submission" date="2023-04" db="EMBL/GenBank/DDBJ databases">
        <title>Draft Genome sequencing of Naganishia species isolated from polar environments using Oxford Nanopore Technology.</title>
        <authorList>
            <person name="Leo P."/>
            <person name="Venkateswaran K."/>
        </authorList>
    </citation>
    <scope>NUCLEOTIDE SEQUENCE</scope>
    <source>
        <strain evidence="1">MNA-CCFEE 5262</strain>
    </source>
</reference>
<accession>A0ACC2V512</accession>
<comment type="caution">
    <text evidence="1">The sequence shown here is derived from an EMBL/GenBank/DDBJ whole genome shotgun (WGS) entry which is preliminary data.</text>
</comment>
<gene>
    <name evidence="1" type="ORF">QFC20_007016</name>
</gene>
<name>A0ACC2V512_9TREE</name>
<protein>
    <submittedName>
        <fullName evidence="1">Uncharacterized protein</fullName>
    </submittedName>
</protein>
<evidence type="ECO:0000313" key="2">
    <source>
        <dbReference type="Proteomes" id="UP001230649"/>
    </source>
</evidence>
<dbReference type="Proteomes" id="UP001230649">
    <property type="component" value="Unassembled WGS sequence"/>
</dbReference>
<keyword evidence="2" id="KW-1185">Reference proteome</keyword>
<evidence type="ECO:0000313" key="1">
    <source>
        <dbReference type="EMBL" id="KAJ9093931.1"/>
    </source>
</evidence>
<dbReference type="EMBL" id="JASBWS010000146">
    <property type="protein sequence ID" value="KAJ9093931.1"/>
    <property type="molecule type" value="Genomic_DNA"/>
</dbReference>
<sequence length="172" mass="20020">MVVRLRLARHGRKNTPFYHLATINSSKRRDALPLEKLGEYDPIPRPAPTSSSLAHAIEKSFHLASRAPTADELRERREKRVVWDVERVRYWLGVGAQPTESVVKLLERVMDEQRIPQFSSRMAGTKWTTECQRPRSGINEQETGMRWELMVLSEKARSMEGVTRWAPRSRRQ</sequence>
<proteinExistence type="predicted"/>